<accession>A0ABV7GLM0</accession>
<comment type="caution">
    <text evidence="4">The sequence shown here is derived from an EMBL/GenBank/DDBJ whole genome shotgun (WGS) entry which is preliminary data.</text>
</comment>
<reference evidence="5" key="1">
    <citation type="journal article" date="2019" name="Int. J. Syst. Evol. Microbiol.">
        <title>The Global Catalogue of Microorganisms (GCM) 10K type strain sequencing project: providing services to taxonomists for standard genome sequencing and annotation.</title>
        <authorList>
            <consortium name="The Broad Institute Genomics Platform"/>
            <consortium name="The Broad Institute Genome Sequencing Center for Infectious Disease"/>
            <person name="Wu L."/>
            <person name="Ma J."/>
        </authorList>
    </citation>
    <scope>NUCLEOTIDE SEQUENCE [LARGE SCALE GENOMIC DNA]</scope>
    <source>
        <strain evidence="5">KCTC 52366</strain>
    </source>
</reference>
<dbReference type="Pfam" id="PF00583">
    <property type="entry name" value="Acetyltransf_1"/>
    <property type="match status" value="1"/>
</dbReference>
<dbReference type="EC" id="2.3.1.-" evidence="4"/>
<dbReference type="RefSeq" id="WP_275634024.1">
    <property type="nucleotide sequence ID" value="NZ_JARGYD010000007.1"/>
</dbReference>
<dbReference type="Pfam" id="PF12802">
    <property type="entry name" value="MarR_2"/>
    <property type="match status" value="1"/>
</dbReference>
<dbReference type="InterPro" id="IPR000182">
    <property type="entry name" value="GNAT_dom"/>
</dbReference>
<dbReference type="Proteomes" id="UP001595632">
    <property type="component" value="Unassembled WGS sequence"/>
</dbReference>
<gene>
    <name evidence="4" type="ORF">ACFOGP_06345</name>
</gene>
<sequence length="302" mass="32822">MKPTPIQRIRRFNRAVTVEVGALDASYLGRGRPLGAARVLCAVTKDGIDVTAIRDLLQLDKGLLSRLLKGLEDEGLVTLAPDPEDGRRRIARLTPDGAAEVARYDALSDGRAERLLQAHPRSDALLAAMDLVASALGQHRIEILPADPRSDDAVYCLGEYYAELGRRFAQGFDVNLSRDPDAADMVPPRGAFFVAMSDGLPIGCVALKGWGEEVAEIKRLWIAPSARGLKLSHRLMAAAEDAARALGIRVLRLDTNSALPEAVALYRNTGWTEIPRYNDDPYPDVFFEKAIATKEAPGPSSD</sequence>
<dbReference type="InterPro" id="IPR036388">
    <property type="entry name" value="WH-like_DNA-bd_sf"/>
</dbReference>
<dbReference type="SUPFAM" id="SSF55729">
    <property type="entry name" value="Acyl-CoA N-acyltransferases (Nat)"/>
    <property type="match status" value="1"/>
</dbReference>
<name>A0ABV7GLM0_9RHOB</name>
<dbReference type="Gene3D" id="3.40.630.30">
    <property type="match status" value="1"/>
</dbReference>
<dbReference type="EMBL" id="JBHRTB010000010">
    <property type="protein sequence ID" value="MFC3142320.1"/>
    <property type="molecule type" value="Genomic_DNA"/>
</dbReference>
<dbReference type="InterPro" id="IPR000835">
    <property type="entry name" value="HTH_MarR-typ"/>
</dbReference>
<dbReference type="PROSITE" id="PS51186">
    <property type="entry name" value="GNAT"/>
    <property type="match status" value="1"/>
</dbReference>
<dbReference type="InterPro" id="IPR016181">
    <property type="entry name" value="Acyl_CoA_acyltransferase"/>
</dbReference>
<dbReference type="SUPFAM" id="SSF46785">
    <property type="entry name" value="Winged helix' DNA-binding domain"/>
    <property type="match status" value="1"/>
</dbReference>
<evidence type="ECO:0000256" key="2">
    <source>
        <dbReference type="ARBA" id="ARBA00023315"/>
    </source>
</evidence>
<evidence type="ECO:0000313" key="5">
    <source>
        <dbReference type="Proteomes" id="UP001595632"/>
    </source>
</evidence>
<keyword evidence="2 4" id="KW-0012">Acyltransferase</keyword>
<keyword evidence="1 4" id="KW-0808">Transferase</keyword>
<dbReference type="InterPro" id="IPR050832">
    <property type="entry name" value="Bact_Acetyltransf"/>
</dbReference>
<dbReference type="Gene3D" id="1.10.10.10">
    <property type="entry name" value="Winged helix-like DNA-binding domain superfamily/Winged helix DNA-binding domain"/>
    <property type="match status" value="1"/>
</dbReference>
<protein>
    <submittedName>
        <fullName evidence="4">GNAT family N-acetyltransferase</fullName>
        <ecNumber evidence="4">2.3.1.-</ecNumber>
    </submittedName>
</protein>
<keyword evidence="5" id="KW-1185">Reference proteome</keyword>
<feature type="domain" description="N-acetyltransferase" evidence="3">
    <location>
        <begin position="141"/>
        <end position="292"/>
    </location>
</feature>
<evidence type="ECO:0000256" key="1">
    <source>
        <dbReference type="ARBA" id="ARBA00022679"/>
    </source>
</evidence>
<evidence type="ECO:0000259" key="3">
    <source>
        <dbReference type="PROSITE" id="PS51186"/>
    </source>
</evidence>
<evidence type="ECO:0000313" key="4">
    <source>
        <dbReference type="EMBL" id="MFC3142320.1"/>
    </source>
</evidence>
<dbReference type="CDD" id="cd04301">
    <property type="entry name" value="NAT_SF"/>
    <property type="match status" value="1"/>
</dbReference>
<dbReference type="PANTHER" id="PTHR43877:SF2">
    <property type="entry name" value="AMINOALKYLPHOSPHONATE N-ACETYLTRANSFERASE-RELATED"/>
    <property type="match status" value="1"/>
</dbReference>
<dbReference type="SMART" id="SM00347">
    <property type="entry name" value="HTH_MARR"/>
    <property type="match status" value="1"/>
</dbReference>
<organism evidence="4 5">
    <name type="scientific">Psychromarinibacter halotolerans</name>
    <dbReference type="NCBI Taxonomy" id="1775175"/>
    <lineage>
        <taxon>Bacteria</taxon>
        <taxon>Pseudomonadati</taxon>
        <taxon>Pseudomonadota</taxon>
        <taxon>Alphaproteobacteria</taxon>
        <taxon>Rhodobacterales</taxon>
        <taxon>Paracoccaceae</taxon>
        <taxon>Psychromarinibacter</taxon>
    </lineage>
</organism>
<dbReference type="GO" id="GO:0016746">
    <property type="term" value="F:acyltransferase activity"/>
    <property type="evidence" value="ECO:0007669"/>
    <property type="project" value="UniProtKB-KW"/>
</dbReference>
<dbReference type="InterPro" id="IPR036390">
    <property type="entry name" value="WH_DNA-bd_sf"/>
</dbReference>
<proteinExistence type="predicted"/>
<dbReference type="PANTHER" id="PTHR43877">
    <property type="entry name" value="AMINOALKYLPHOSPHONATE N-ACETYLTRANSFERASE-RELATED-RELATED"/>
    <property type="match status" value="1"/>
</dbReference>